<dbReference type="InterPro" id="IPR001846">
    <property type="entry name" value="VWF_type-D"/>
</dbReference>
<dbReference type="InterPro" id="IPR015919">
    <property type="entry name" value="Cadherin-like_sf"/>
</dbReference>
<protein>
    <submittedName>
        <fullName evidence="7">Cadherin-like domain-containing protein</fullName>
    </submittedName>
</protein>
<evidence type="ECO:0000256" key="2">
    <source>
        <dbReference type="ARBA" id="ARBA00022737"/>
    </source>
</evidence>
<proteinExistence type="predicted"/>
<dbReference type="PANTHER" id="PTHR46682">
    <property type="entry name" value="ADHESION G-PROTEIN COUPLED RECEPTOR V1"/>
    <property type="match status" value="1"/>
</dbReference>
<dbReference type="Gene3D" id="2.60.120.380">
    <property type="match status" value="5"/>
</dbReference>
<dbReference type="PANTHER" id="PTHR46682:SF1">
    <property type="entry name" value="ADHESION G-PROTEIN COUPLED RECEPTOR V1"/>
    <property type="match status" value="1"/>
</dbReference>
<dbReference type="SUPFAM" id="SSF51120">
    <property type="entry name" value="beta-Roll"/>
    <property type="match status" value="1"/>
</dbReference>
<dbReference type="Pfam" id="PF11617">
    <property type="entry name" value="Cu-binding_MopE"/>
    <property type="match status" value="2"/>
</dbReference>
<dbReference type="Pfam" id="PF17963">
    <property type="entry name" value="Big_9"/>
    <property type="match status" value="2"/>
</dbReference>
<dbReference type="PROSITE" id="PS51233">
    <property type="entry name" value="VWFD"/>
    <property type="match status" value="1"/>
</dbReference>
<evidence type="ECO:0000313" key="7">
    <source>
        <dbReference type="EMBL" id="MBW8190643.1"/>
    </source>
</evidence>
<feature type="domain" description="VWFD" evidence="6">
    <location>
        <begin position="2389"/>
        <end position="2578"/>
    </location>
</feature>
<dbReference type="Pfam" id="PF00094">
    <property type="entry name" value="VWD"/>
    <property type="match status" value="1"/>
</dbReference>
<dbReference type="SUPFAM" id="SSF141072">
    <property type="entry name" value="CalX-like"/>
    <property type="match status" value="6"/>
</dbReference>
<dbReference type="SUPFAM" id="SSF49313">
    <property type="entry name" value="Cadherin-like"/>
    <property type="match status" value="2"/>
</dbReference>
<evidence type="ECO:0000256" key="1">
    <source>
        <dbReference type="ARBA" id="ARBA00022729"/>
    </source>
</evidence>
<feature type="domain" description="Cadherin" evidence="5">
    <location>
        <begin position="3207"/>
        <end position="3297"/>
    </location>
</feature>
<dbReference type="InterPro" id="IPR038081">
    <property type="entry name" value="CalX-like_sf"/>
</dbReference>
<comment type="caution">
    <text evidence="7">The sequence shown here is derived from an EMBL/GenBank/DDBJ whole genome shotgun (WGS) entry which is preliminary data.</text>
</comment>
<evidence type="ECO:0000313" key="8">
    <source>
        <dbReference type="Proteomes" id="UP001166251"/>
    </source>
</evidence>
<evidence type="ECO:0000259" key="5">
    <source>
        <dbReference type="PROSITE" id="PS50268"/>
    </source>
</evidence>
<dbReference type="Pfam" id="PF00028">
    <property type="entry name" value="Cadherin"/>
    <property type="match status" value="1"/>
</dbReference>
<evidence type="ECO:0000256" key="4">
    <source>
        <dbReference type="SAM" id="MobiDB-lite"/>
    </source>
</evidence>
<feature type="domain" description="Cadherin" evidence="5">
    <location>
        <begin position="3590"/>
        <end position="3680"/>
    </location>
</feature>
<dbReference type="Proteomes" id="UP001166251">
    <property type="component" value="Unassembled WGS sequence"/>
</dbReference>
<sequence length="3788" mass="407020">MTFRLDLDADVSDAINSATTAPLNERILGQIAPSFDQDYYRFSLQAGVTYSISLSGAFGSDLGPYLYLYDEFGDLLAENDDYLFLDSVIDFTPDISANYFVAASGLGLSSGDYELHVYDPESLDTPDVADDYSSEQPLAIGEATSGQFERISDIDVFVVDLQAGIDYRLNAFSATNAFDDGIYASVVDSDGFIVAEGGQFYDSFWPIDFSPAEDGRYFVELTSPGLLSGYRVSIQEQPQAEFPDIGNDIFDATAISVGSTFTGAVGGFVDTNDVYRVSLVDGQSYDLQLESWAVGGGDYSGAVEILDSEGRELKYWFVDPYGFGTQVLTLNVVESGDYYIDILGRPDWQEDYRFSFDVASQNNTDDLQVIALPDDQSSFSSPTVIAVNQEIVADIGPYDIEADEDVYVFDVVGGELYDISLLPGNDQDSASPYVETYVAFYPSQEAAAPPIYEDGSFFEYFSILELDGYGVGSSQRIEDYMPHADGIMMIAVGGEFSEPGEYRLRVTSSQDSETGAGDDDGSGSNVLLYQLNSGDLTISNASYPTIDTIQFGDGIEQADLTFQRSWLVPNAIDIYVDDAVIQLVDFYGVDGGLNSPITMLQFGDTSAIDLTLPIDFETSSISSDGIWLNQLESQSDAIIANSSLPEVRSNVTAATENPAIGRINSEGDVDGFTFEILANEYYVFSATAIGTDPLRLPKIDEEIIGYYFDNRPDFLSYSENYQTAQFIVSNPSDLDAYFNISNEYDDTGDYQVTLVQAQQLEDGTDTVAGEIANAYSIAVGDAVIAGIQTSDDIDVYQIEAPSDGFFYITLTPIGDTPLGDHQVTTSVQFASGELVRTETEGRGFLGYSDFLHFGYHGEDIFLQVDNRFGSEATGDYLLSLTEVYDTDGDDQLSATPLALGERLFAVLDGPEDQDWFKLTLVEGQDYTIDLTRGGINSFSPDLMLYDDQGQVLLQSIYGDNEFLDFGENQLYFEATYSGDYYVAASDLYDVEQLEFSTRLFGEYFIEINEGRFYSGTEVGGVPDPFLPMLEGEFDVIAASDSDIVIDSNQGAQGKINTPDDVDEFNFESSPNKIYVVSATGIGFDPLSLPALSNSDSADILGRFNAPQTSQLIYASSDFDDFKATVSAVELATPYDTFEQQTGDYRVSVLEARDPQNYDSNGPYDGSILDLGTALVERIDGAGGKDYVFLGIPDGAFALVSITPVGDTPLANYQVAAQQPLFYRDDERDSYIVDYYQRESLVESHVADSSATSFFIAGGDLPIWPILEIMSQDDDESAAGDYVITILQVYDTAGDDQNSEASLAINQSIAGSLESGSDQDWFKVQLNEGESYQITLEGNLVEGFEMASADFAIHDANGNELATFSGGVETINQADWIAPTSGDYFIAVRDDIAADGNGIHGGSGFTLSIAESDAIVIDQQLIVSGFTIEEGQTGEFVVSRTGNVNNQLTVNLELEGAGDNPVSGADIDISIPQSLQLVFDPGVQALSVPIAALADLNDNELSESMRLRITSTDTDSKGQVTVVDGSAIGTIRGNDQIVMTGANTSVSEGDSGTASLVFELHREGDLASVTTVDYRLIGYGDNPAQTSDLGGTPLDGSVIFAEGQSSATVVVDVAGDLVAEADEALQLQLVSASNSDGGLVSIANAASIGTIINDDEAPVLQILNTSVVEGAAGEVSEMTFTINRTGGTQDAIDVSFSFTHDTTDQFDIEQQLPSSGTISFAAGETSKQVSVQILGDYSLEEDEQVQFSVTGAVSDLGNQVELINNGVAFGTIINDDEGTVISVEAIEDSILEGGGSLVSPRQAGTSGWRIRNQEGGDLQFVVTREGELNTTATVDYSLLESELIPRDYDGVSVTHFFNGWRYLNSNLNFFIEDYAVATEASLFTRHGRNDSDDGRQYVNFNHLFSLDSPIQLNEAAGLPDSFGESLDIPIWEFDTNQLGGDFDGVISGSWLLDLYGSLYAQLEGFSLGELAVDTDVSSGIEIPSYITAGDAFEIDVSRTNVRHIIESESLNFGGMGIYFDLASSGIGLADLEVDLPVLSPIALPDLLVPEFDFEEVPIIEFSPLENIEAELFDGVTFNFAWPSGESDKATLYNRLLDPIEHQVGSSLMSLDFSLLEAASELSYLTEFLDLFKVNAELAEFDFLGTEIEIELDVTFLELMASAGLEFVQSFSLTPVLSSWIEIGGQTTEVEGRDTAYFSSSEYDFGNLEGALHFDLGLELDVSYLLQPVASAGIEALSASLQLILDDIEDFNEDTANLEVLDRFSASVGPLLDTSLQIDLFDPIELFSIDDIVLDDLFDEVSFDFLIPVRQQAPAENSLLSGSVTFEPGETEKVITFSPERDEVPEAHQNIIFNIDGVTLSDFSAAMIDQASAEVMVLDDDGFVRISSVGRFARFRGDPHLSTLDGLNYDFHAVGEFVLVESVTGPDLNIQVRTAAVEGSDIASQITALATELGSDRIMINSAATSELLINGEAVSIPVSPGYLDLDGGRLLFDGESYTVQYDSGDVLNVALYEGFLDVAFGPGLDRSPNSFRGLLGNGDGEVSNDLMLVDGTIVEQPIDFDVLYGEYADSWRVTDGIDGNSLFYYQAGENSAFFTDLDFPRVAISIADFPIEAVNAAEALVDAAGITDIEARDQAIYDLLVSGDLEFIEAAIDKDIGAEEVLEVNDASANEATLAGVFALTPIVSEVDDAVIDLQYQLYRTGDSSDAMQFAISLSGDVSAEQFVSPPPEYVMLAAGEQSTIITLQLASDDSLNGDRDVTLSIAPIDGPENLLITSGIATTTVIDDDAPVLPSLSLAALSESLQEGSSGSTNAQFRLSLSDTAETAVKVTVAVIASAQQATATTEDFASQQPLLFDVVIEAGTLTHDFNIAVAGDDVREPDEAFVVRLVAVEGAAIDNAYATTEIINDDVNEAPVFDDIDLGALVENAALVTIDLLQDAVDPDGGDLFTADLTVTDAEDNPVAFSSIADTNTIQVDPAQFADQLDDGDSVEVSVVFNVIDDEGTIIERSATLLIEGVSGPFKFYRDDDNDGFGWTDTELSAYQQPDGYALFQGDNDDADNSVYPSAPELNDGKDNDQDGATDEDNAAPTAQDDGGVGYTTSESEALETTSVLNNDTDSNNDVLVINDYDLVSALGVSIEHLGDGVFRYNPANYFEALSQGQSTTDTFSYAIADGFGGENTALVTITIEGENDVPLVLPNAVFSVEENQTAVGLIEASDVDESDSLEFSLVAGGDSDLFAVDLTSGVISFKNAPDYEVPADANADNVYEFNVSVSDGVSAVQQQIMVSVSDQFEPLAPEFDDINLGSVSEASVPLTIDLLADAVDPDGGMLSFEQLEIVDGSGNDVVYQLLLDSSFVEINPNQFAAILDDNETLDINITLVVIDDEGTRATRQIKILVEGLNGPFSYYSDADMDGFGNVNNRIESYQAPEGYVSIAGDSDDSDATIYPDAPEINDGKDNDQDNLIDEDNLAPRVVDDSGIEFTTSENSQLVTGSVLLNDSDPDGDDVVVSQFDNQSESGAIIQYLGNGQFSYDPSDLFDALGLGQIASDTFNYHVSDGFGGTDEGQVVVTIVGENDDPFFNSPTQYNADENQTSVGTVKADDIDSEDVIGYAIEEGLDGQWFDIDEQTGAVTFKQAPDFESPDDNNADGIYELLVSATDGHSHAYQQIQVNLNDVEELPDPVVGEIIQGSSGNDNLLGSDGDDTLIGNGGAFDFFTGGKGDDVFVFAPLADFAREVATITDYSIGDSIDLGGRNVAFSYGVGGTLYLFLEGADYDTLIVNGVTSIDEISFI</sequence>
<evidence type="ECO:0000259" key="6">
    <source>
        <dbReference type="PROSITE" id="PS51233"/>
    </source>
</evidence>
<name>A0ABS7EFE2_9GAMM</name>
<dbReference type="InterPro" id="IPR026919">
    <property type="entry name" value="ADGRV1"/>
</dbReference>
<feature type="region of interest" description="Disordered" evidence="4">
    <location>
        <begin position="3045"/>
        <end position="3102"/>
    </location>
</feature>
<accession>A0ABS7EFE2</accession>
<dbReference type="SMART" id="SM00112">
    <property type="entry name" value="CA"/>
    <property type="match status" value="2"/>
</dbReference>
<gene>
    <name evidence="7" type="ORF">K0504_06295</name>
</gene>
<dbReference type="EMBL" id="JAHZSS010000005">
    <property type="protein sequence ID" value="MBW8190643.1"/>
    <property type="molecule type" value="Genomic_DNA"/>
</dbReference>
<dbReference type="NCBIfam" id="TIGR01965">
    <property type="entry name" value="VCBS_repeat"/>
    <property type="match status" value="2"/>
</dbReference>
<keyword evidence="2" id="KW-0677">Repeat</keyword>
<dbReference type="InterPro" id="IPR021655">
    <property type="entry name" value="Put_metal-bd"/>
</dbReference>
<organism evidence="7 8">
    <name type="scientific">Neiella holothuriorum</name>
    <dbReference type="NCBI Taxonomy" id="2870530"/>
    <lineage>
        <taxon>Bacteria</taxon>
        <taxon>Pseudomonadati</taxon>
        <taxon>Pseudomonadota</taxon>
        <taxon>Gammaproteobacteria</taxon>
        <taxon>Alteromonadales</taxon>
        <taxon>Echinimonadaceae</taxon>
        <taxon>Neiella</taxon>
    </lineage>
</organism>
<dbReference type="SMART" id="SM00216">
    <property type="entry name" value="VWD"/>
    <property type="match status" value="1"/>
</dbReference>
<dbReference type="InterPro" id="IPR003644">
    <property type="entry name" value="Calx_beta"/>
</dbReference>
<dbReference type="CDD" id="cd11304">
    <property type="entry name" value="Cadherin_repeat"/>
    <property type="match status" value="2"/>
</dbReference>
<dbReference type="Gene3D" id="2.60.40.2030">
    <property type="match status" value="5"/>
</dbReference>
<evidence type="ECO:0000256" key="3">
    <source>
        <dbReference type="ARBA" id="ARBA00022837"/>
    </source>
</evidence>
<reference evidence="7" key="1">
    <citation type="submission" date="2021-07" db="EMBL/GenBank/DDBJ databases">
        <title>Neiella marina sp. nov., isolated from the intestinal content of sea cucumber Apostichopus japonicus.</title>
        <authorList>
            <person name="Bai X."/>
        </authorList>
    </citation>
    <scope>NUCLEOTIDE SEQUENCE</scope>
    <source>
        <strain evidence="7">126</strain>
    </source>
</reference>
<keyword evidence="8" id="KW-1185">Reference proteome</keyword>
<dbReference type="PROSITE" id="PS50268">
    <property type="entry name" value="CADHERIN_2"/>
    <property type="match status" value="2"/>
</dbReference>
<dbReference type="Pfam" id="PF03160">
    <property type="entry name" value="Calx-beta"/>
    <property type="match status" value="5"/>
</dbReference>
<keyword evidence="3" id="KW-0106">Calcium</keyword>
<dbReference type="InterPro" id="IPR002126">
    <property type="entry name" value="Cadherin-like_dom"/>
</dbReference>
<dbReference type="Gene3D" id="2.60.40.60">
    <property type="entry name" value="Cadherins"/>
    <property type="match status" value="2"/>
</dbReference>
<dbReference type="RefSeq" id="WP_220103329.1">
    <property type="nucleotide sequence ID" value="NZ_JAHZSS010000005.1"/>
</dbReference>
<keyword evidence="1" id="KW-0732">Signal</keyword>
<dbReference type="InterPro" id="IPR011049">
    <property type="entry name" value="Serralysin-like_metalloprot_C"/>
</dbReference>
<dbReference type="InterPro" id="IPR010221">
    <property type="entry name" value="VCBS_dom"/>
</dbReference>